<dbReference type="OrthoDB" id="9806954at2"/>
<accession>A0A1H3EJ35</accession>
<evidence type="ECO:0000313" key="12">
    <source>
        <dbReference type="EMBL" id="SDX78605.1"/>
    </source>
</evidence>
<dbReference type="SUPFAM" id="SSF52540">
    <property type="entry name" value="P-loop containing nucleoside triphosphate hydrolases"/>
    <property type="match status" value="2"/>
</dbReference>
<evidence type="ECO:0000256" key="5">
    <source>
        <dbReference type="ARBA" id="ARBA00022763"/>
    </source>
</evidence>
<name>A0A1H3EJ35_9RHOB</name>
<evidence type="ECO:0000256" key="7">
    <source>
        <dbReference type="ARBA" id="ARBA00023204"/>
    </source>
</evidence>
<evidence type="ECO:0000256" key="10">
    <source>
        <dbReference type="SAM" id="Coils"/>
    </source>
</evidence>
<dbReference type="FunFam" id="3.40.50.300:FF:000356">
    <property type="entry name" value="DNA repair protein RecN"/>
    <property type="match status" value="1"/>
</dbReference>
<dbReference type="NCBIfam" id="TIGR00634">
    <property type="entry name" value="recN"/>
    <property type="match status" value="1"/>
</dbReference>
<gene>
    <name evidence="12" type="ORF">SAMN05444336_11047</name>
</gene>
<keyword evidence="5 9" id="KW-0227">DNA damage</keyword>
<dbReference type="RefSeq" id="WP_092684690.1">
    <property type="nucleotide sequence ID" value="NZ_FNMZ01000010.1"/>
</dbReference>
<keyword evidence="4" id="KW-0547">Nucleotide-binding</keyword>
<dbReference type="InterPro" id="IPR004604">
    <property type="entry name" value="DNA_recomb/repair_RecN"/>
</dbReference>
<dbReference type="InterPro" id="IPR027417">
    <property type="entry name" value="P-loop_NTPase"/>
</dbReference>
<proteinExistence type="inferred from homology"/>
<evidence type="ECO:0000256" key="9">
    <source>
        <dbReference type="PIRNR" id="PIRNR003128"/>
    </source>
</evidence>
<evidence type="ECO:0000256" key="4">
    <source>
        <dbReference type="ARBA" id="ARBA00022741"/>
    </source>
</evidence>
<dbReference type="Proteomes" id="UP000199118">
    <property type="component" value="Unassembled WGS sequence"/>
</dbReference>
<dbReference type="GO" id="GO:0005524">
    <property type="term" value="F:ATP binding"/>
    <property type="evidence" value="ECO:0007669"/>
    <property type="project" value="UniProtKB-KW"/>
</dbReference>
<evidence type="ECO:0000256" key="3">
    <source>
        <dbReference type="ARBA" id="ARBA00021315"/>
    </source>
</evidence>
<keyword evidence="10" id="KW-0175">Coiled coil</keyword>
<keyword evidence="13" id="KW-1185">Reference proteome</keyword>
<evidence type="ECO:0000256" key="2">
    <source>
        <dbReference type="ARBA" id="ARBA00009441"/>
    </source>
</evidence>
<dbReference type="STRING" id="356660.SAMN05444336_11047"/>
<protein>
    <recommendedName>
        <fullName evidence="3 9">DNA repair protein RecN</fullName>
    </recommendedName>
    <alternativeName>
        <fullName evidence="8 9">Recombination protein N</fullName>
    </alternativeName>
</protein>
<comment type="similarity">
    <text evidence="2 9">Belongs to the RecN family.</text>
</comment>
<comment type="function">
    <text evidence="1 9">May be involved in recombinational repair of damaged DNA.</text>
</comment>
<evidence type="ECO:0000256" key="1">
    <source>
        <dbReference type="ARBA" id="ARBA00003618"/>
    </source>
</evidence>
<keyword evidence="7 9" id="KW-0234">DNA repair</keyword>
<dbReference type="GO" id="GO:0006281">
    <property type="term" value="P:DNA repair"/>
    <property type="evidence" value="ECO:0007669"/>
    <property type="project" value="UniProtKB-KW"/>
</dbReference>
<dbReference type="PANTHER" id="PTHR11059">
    <property type="entry name" value="DNA REPAIR PROTEIN RECN"/>
    <property type="match status" value="1"/>
</dbReference>
<feature type="coiled-coil region" evidence="10">
    <location>
        <begin position="166"/>
        <end position="193"/>
    </location>
</feature>
<dbReference type="GO" id="GO:0006310">
    <property type="term" value="P:DNA recombination"/>
    <property type="evidence" value="ECO:0007669"/>
    <property type="project" value="InterPro"/>
</dbReference>
<keyword evidence="6" id="KW-0067">ATP-binding</keyword>
<evidence type="ECO:0000313" key="13">
    <source>
        <dbReference type="Proteomes" id="UP000199118"/>
    </source>
</evidence>
<dbReference type="PANTHER" id="PTHR11059:SF0">
    <property type="entry name" value="DNA REPAIR PROTEIN RECN"/>
    <property type="match status" value="1"/>
</dbReference>
<evidence type="ECO:0000259" key="11">
    <source>
        <dbReference type="Pfam" id="PF02463"/>
    </source>
</evidence>
<organism evidence="12 13">
    <name type="scientific">Albimonas donghaensis</name>
    <dbReference type="NCBI Taxonomy" id="356660"/>
    <lineage>
        <taxon>Bacteria</taxon>
        <taxon>Pseudomonadati</taxon>
        <taxon>Pseudomonadota</taxon>
        <taxon>Alphaproteobacteria</taxon>
        <taxon>Rhodobacterales</taxon>
        <taxon>Paracoccaceae</taxon>
        <taxon>Albimonas</taxon>
    </lineage>
</organism>
<feature type="domain" description="RecF/RecN/SMC N-terminal" evidence="11">
    <location>
        <begin position="14"/>
        <end position="509"/>
    </location>
</feature>
<dbReference type="PIRSF" id="PIRSF003128">
    <property type="entry name" value="RecN"/>
    <property type="match status" value="1"/>
</dbReference>
<dbReference type="InterPro" id="IPR003395">
    <property type="entry name" value="RecF/RecN/SMC_N"/>
</dbReference>
<reference evidence="12 13" key="1">
    <citation type="submission" date="2016-10" db="EMBL/GenBank/DDBJ databases">
        <authorList>
            <person name="de Groot N.N."/>
        </authorList>
    </citation>
    <scope>NUCLEOTIDE SEQUENCE [LARGE SCALE GENOMIC DNA]</scope>
    <source>
        <strain evidence="12 13">DSM 17890</strain>
    </source>
</reference>
<dbReference type="GO" id="GO:0009432">
    <property type="term" value="P:SOS response"/>
    <property type="evidence" value="ECO:0007669"/>
    <property type="project" value="TreeGrafter"/>
</dbReference>
<evidence type="ECO:0000256" key="6">
    <source>
        <dbReference type="ARBA" id="ARBA00022840"/>
    </source>
</evidence>
<evidence type="ECO:0000256" key="8">
    <source>
        <dbReference type="ARBA" id="ARBA00033408"/>
    </source>
</evidence>
<sequence>MLRSLDIRDIVLIERLSLDLSAGLNALTGETGAGKSILLDALGLALGGAGRADMLRAGAKEGSVAAEFDCPEGHPAREIMAEAGISASGDAVILRRRLSGGRASGFVNDQRASAELLRAVGETLIEIHGQHDDRGLLNPRGHRAILDAFAGVAGVLAECRAAWDKARVAERALETARAAAAEAERDADFLRHAAGELAELDPQPGEDEALDAERRLMKAAERIREDVARAAQALGPDEGAEGRMADAARWLVDAADAAEGRLEAPLSALERALTELGEAQSGIEAALDALEFDPMRLERAEERLFALRGLARKHRVDVEALPALAADFAARLEALDGGEARLGALEAEAREAEAGWRACAMRLRAARAEAAGRLDRAVTGELAPLKLDRAVFSTEVAEGAPGPEGLDRVEFRIAANPGAPAGPLARVASGGELSRVLLALKVCLSGGVEGSRAMIFDEIDRGVGGATAAAVGARLSALAAGGAQVLVVTHSPQVAARADRHYRIEKRMDAETTRTEVTVLAPAAREDEIARMLAGETVTDAARDAARALLGG</sequence>
<dbReference type="EMBL" id="FNMZ01000010">
    <property type="protein sequence ID" value="SDX78605.1"/>
    <property type="molecule type" value="Genomic_DNA"/>
</dbReference>
<dbReference type="GO" id="GO:0043590">
    <property type="term" value="C:bacterial nucleoid"/>
    <property type="evidence" value="ECO:0007669"/>
    <property type="project" value="TreeGrafter"/>
</dbReference>
<dbReference type="Gene3D" id="3.40.50.300">
    <property type="entry name" value="P-loop containing nucleotide triphosphate hydrolases"/>
    <property type="match status" value="2"/>
</dbReference>
<dbReference type="AlphaFoldDB" id="A0A1H3EJ35"/>
<dbReference type="Pfam" id="PF02463">
    <property type="entry name" value="SMC_N"/>
    <property type="match status" value="1"/>
</dbReference>